<dbReference type="AlphaFoldDB" id="A0A835DEP1"/>
<accession>A0A835DEP1</accession>
<organism evidence="1 2">
    <name type="scientific">Tetracentron sinense</name>
    <name type="common">Spur-leaf</name>
    <dbReference type="NCBI Taxonomy" id="13715"/>
    <lineage>
        <taxon>Eukaryota</taxon>
        <taxon>Viridiplantae</taxon>
        <taxon>Streptophyta</taxon>
        <taxon>Embryophyta</taxon>
        <taxon>Tracheophyta</taxon>
        <taxon>Spermatophyta</taxon>
        <taxon>Magnoliopsida</taxon>
        <taxon>Trochodendrales</taxon>
        <taxon>Trochodendraceae</taxon>
        <taxon>Tetracentron</taxon>
    </lineage>
</organism>
<protein>
    <submittedName>
        <fullName evidence="1">Uncharacterized protein</fullName>
    </submittedName>
</protein>
<sequence length="72" mass="8048">MVDDLPPCSLLDGFDEIPHSLANIECHQDENKAGKRHLRLWLKQVAVSSGREVAEENGVASFVKKLEPYSKT</sequence>
<evidence type="ECO:0000313" key="1">
    <source>
        <dbReference type="EMBL" id="KAF8400411.1"/>
    </source>
</evidence>
<proteinExistence type="predicted"/>
<keyword evidence="2" id="KW-1185">Reference proteome</keyword>
<gene>
    <name evidence="1" type="ORF">HHK36_013709</name>
</gene>
<name>A0A835DEP1_TETSI</name>
<dbReference type="Proteomes" id="UP000655225">
    <property type="component" value="Unassembled WGS sequence"/>
</dbReference>
<dbReference type="EMBL" id="JABCRI010000009">
    <property type="protein sequence ID" value="KAF8400411.1"/>
    <property type="molecule type" value="Genomic_DNA"/>
</dbReference>
<reference evidence="1 2" key="1">
    <citation type="submission" date="2020-04" db="EMBL/GenBank/DDBJ databases">
        <title>Plant Genome Project.</title>
        <authorList>
            <person name="Zhang R.-G."/>
        </authorList>
    </citation>
    <scope>NUCLEOTIDE SEQUENCE [LARGE SCALE GENOMIC DNA]</scope>
    <source>
        <strain evidence="1">YNK0</strain>
        <tissue evidence="1">Leaf</tissue>
    </source>
</reference>
<evidence type="ECO:0000313" key="2">
    <source>
        <dbReference type="Proteomes" id="UP000655225"/>
    </source>
</evidence>
<comment type="caution">
    <text evidence="1">The sequence shown here is derived from an EMBL/GenBank/DDBJ whole genome shotgun (WGS) entry which is preliminary data.</text>
</comment>